<proteinExistence type="predicted"/>
<gene>
    <name evidence="1" type="ORF">MM415B02317_0002</name>
</gene>
<reference evidence="1" key="1">
    <citation type="submission" date="2020-03" db="EMBL/GenBank/DDBJ databases">
        <title>The deep terrestrial virosphere.</title>
        <authorList>
            <person name="Holmfeldt K."/>
            <person name="Nilsson E."/>
            <person name="Simone D."/>
            <person name="Lopez-Fernandez M."/>
            <person name="Wu X."/>
            <person name="de Brujin I."/>
            <person name="Lundin D."/>
            <person name="Andersson A."/>
            <person name="Bertilsson S."/>
            <person name="Dopson M."/>
        </authorList>
    </citation>
    <scope>NUCLEOTIDE SEQUENCE</scope>
    <source>
        <strain evidence="1">MM415B02317</strain>
    </source>
</reference>
<sequence>MRGYLFYKGDAMLDNEESISLINKAIKNGFGKDWYYRGGIQGVKLITDDEMPIVVLEVYYMEPGSIYLMSVPLSDFSELLKEKQGAYGDD</sequence>
<organism evidence="1">
    <name type="scientific">viral metagenome</name>
    <dbReference type="NCBI Taxonomy" id="1070528"/>
    <lineage>
        <taxon>unclassified sequences</taxon>
        <taxon>metagenomes</taxon>
        <taxon>organismal metagenomes</taxon>
    </lineage>
</organism>
<dbReference type="AlphaFoldDB" id="A0A6M3KS21"/>
<evidence type="ECO:0000313" key="1">
    <source>
        <dbReference type="EMBL" id="QJA84923.1"/>
    </source>
</evidence>
<name>A0A6M3KS21_9ZZZZ</name>
<protein>
    <submittedName>
        <fullName evidence="1">Uncharacterized protein</fullName>
    </submittedName>
</protein>
<dbReference type="EMBL" id="MT142542">
    <property type="protein sequence ID" value="QJA84923.1"/>
    <property type="molecule type" value="Genomic_DNA"/>
</dbReference>
<accession>A0A6M3KS21</accession>